<keyword evidence="2" id="KW-1185">Reference proteome</keyword>
<dbReference type="Proteomes" id="UP001183388">
    <property type="component" value="Unassembled WGS sequence"/>
</dbReference>
<dbReference type="EMBL" id="JAVREN010000028">
    <property type="protein sequence ID" value="MDT0308926.1"/>
    <property type="molecule type" value="Genomic_DNA"/>
</dbReference>
<accession>A0ABU2LBG9</accession>
<name>A0ABU2LBG9_9ACTN</name>
<gene>
    <name evidence="1" type="ORF">RM780_18445</name>
</gene>
<dbReference type="RefSeq" id="WP_311631875.1">
    <property type="nucleotide sequence ID" value="NZ_JAVREN010000028.1"/>
</dbReference>
<protein>
    <submittedName>
        <fullName evidence="1">Immunity 51 family protein</fullName>
    </submittedName>
</protein>
<comment type="caution">
    <text evidence="1">The sequence shown here is derived from an EMBL/GenBank/DDBJ whole genome shotgun (WGS) entry which is preliminary data.</text>
</comment>
<dbReference type="Pfam" id="PF15595">
    <property type="entry name" value="Imm51"/>
    <property type="match status" value="1"/>
</dbReference>
<sequence>MTEREDFAPLIFFEYEHRPGSYCLLLSDAHMVEADGIFTECGQSGHGYGWTGVARSAVRSRAPDLEGRFGYDPEAGTFVAYGEDPEALRRLGSLLRDAFHDPGLLRDLIRTGDPSWFD</sequence>
<organism evidence="1 2">
    <name type="scientific">Streptomyces boetiae</name>
    <dbReference type="NCBI Taxonomy" id="3075541"/>
    <lineage>
        <taxon>Bacteria</taxon>
        <taxon>Bacillati</taxon>
        <taxon>Actinomycetota</taxon>
        <taxon>Actinomycetes</taxon>
        <taxon>Kitasatosporales</taxon>
        <taxon>Streptomycetaceae</taxon>
        <taxon>Streptomyces</taxon>
    </lineage>
</organism>
<proteinExistence type="predicted"/>
<dbReference type="InterPro" id="IPR028956">
    <property type="entry name" value="Imm51"/>
</dbReference>
<evidence type="ECO:0000313" key="1">
    <source>
        <dbReference type="EMBL" id="MDT0308926.1"/>
    </source>
</evidence>
<reference evidence="2" key="1">
    <citation type="submission" date="2023-07" db="EMBL/GenBank/DDBJ databases">
        <title>30 novel species of actinomycetes from the DSMZ collection.</title>
        <authorList>
            <person name="Nouioui I."/>
        </authorList>
    </citation>
    <scope>NUCLEOTIDE SEQUENCE [LARGE SCALE GENOMIC DNA]</scope>
    <source>
        <strain evidence="2">DSM 44917</strain>
    </source>
</reference>
<evidence type="ECO:0000313" key="2">
    <source>
        <dbReference type="Proteomes" id="UP001183388"/>
    </source>
</evidence>